<dbReference type="InterPro" id="IPR002938">
    <property type="entry name" value="FAD-bd"/>
</dbReference>
<evidence type="ECO:0000256" key="2">
    <source>
        <dbReference type="ARBA" id="ARBA00022827"/>
    </source>
</evidence>
<keyword evidence="2" id="KW-0274">FAD</keyword>
<name>A0A8K0NKR9_9TREE</name>
<comment type="caution">
    <text evidence="6">The sequence shown here is derived from an EMBL/GenBank/DDBJ whole genome shotgun (WGS) entry which is preliminary data.</text>
</comment>
<feature type="domain" description="FAD-binding" evidence="5">
    <location>
        <begin position="261"/>
        <end position="400"/>
    </location>
</feature>
<dbReference type="AlphaFoldDB" id="A0A8K0NKR9"/>
<dbReference type="Gene3D" id="3.50.50.60">
    <property type="entry name" value="FAD/NAD(P)-binding domain"/>
    <property type="match status" value="1"/>
</dbReference>
<dbReference type="GO" id="GO:0071949">
    <property type="term" value="F:FAD binding"/>
    <property type="evidence" value="ECO:0007669"/>
    <property type="project" value="InterPro"/>
</dbReference>
<gene>
    <name evidence="6" type="ORF">FFLO_06208</name>
</gene>
<feature type="compositionally biased region" description="Polar residues" evidence="4">
    <location>
        <begin position="162"/>
        <end position="171"/>
    </location>
</feature>
<keyword evidence="1" id="KW-0285">Flavoprotein</keyword>
<reference evidence="6" key="1">
    <citation type="submission" date="2020-04" db="EMBL/GenBank/DDBJ databases">
        <title>Analysis of mating type loci in Filobasidium floriforme.</title>
        <authorList>
            <person name="Nowrousian M."/>
        </authorList>
    </citation>
    <scope>NUCLEOTIDE SEQUENCE</scope>
    <source>
        <strain evidence="6">CBS 6242</strain>
    </source>
</reference>
<sequence>MNSTKAPLSVAIIGGGMGGLAAACAMGRAGLKVDIFEQAPAFGEVGAGLNLGPNTVRTLGFMGLGEAYDSVAEVDKAGGLFFEWWDGIKDTYTKYPRSAVHRARLLECLHDSLPETVTIHLGIQILGVSNLPDSKKARVHFTARGVPKVDPPSVDGGAHIANGSTPTNTPTPKEEYFEADVVVGADGVKSLTRTLLELPSPPEAGDKADKPSGFRYTGTYCYRALIPMDQALGVDPPNSEEVGNTLHRARMAFGPGRHFTIFPIEQHSILNVVAFVSDRSKPKDQREWQGPWLKKVDRETILKDFEGWDEHYVNLLKLVPESQRIQWAMHEVLSPNTWRKGRITLLGDSAHGSLPHNGSGASMAIEDAYVLAGLLARPECNTENVEAFLDAYEEVRRPRSYKQLLHACETGEMFDWATDKWGQDTSAIAKEMLTRTDWIWDYDIREGLADAVKILEKKGVIGAA</sequence>
<dbReference type="SUPFAM" id="SSF51905">
    <property type="entry name" value="FAD/NAD(P)-binding domain"/>
    <property type="match status" value="1"/>
</dbReference>
<evidence type="ECO:0000256" key="4">
    <source>
        <dbReference type="SAM" id="MobiDB-lite"/>
    </source>
</evidence>
<proteinExistence type="predicted"/>
<dbReference type="PANTHER" id="PTHR46720">
    <property type="entry name" value="HYDROXYLASE, PUTATIVE (AFU_ORTHOLOGUE AFUA_3G01460)-RELATED"/>
    <property type="match status" value="1"/>
</dbReference>
<evidence type="ECO:0000313" key="7">
    <source>
        <dbReference type="Proteomes" id="UP000812966"/>
    </source>
</evidence>
<dbReference type="Proteomes" id="UP000812966">
    <property type="component" value="Unassembled WGS sequence"/>
</dbReference>
<feature type="region of interest" description="Disordered" evidence="4">
    <location>
        <begin position="151"/>
        <end position="173"/>
    </location>
</feature>
<evidence type="ECO:0000313" key="6">
    <source>
        <dbReference type="EMBL" id="KAG7528368.1"/>
    </source>
</evidence>
<protein>
    <recommendedName>
        <fullName evidence="5">FAD-binding domain-containing protein</fullName>
    </recommendedName>
</protein>
<keyword evidence="7" id="KW-1185">Reference proteome</keyword>
<dbReference type="InterPro" id="IPR051104">
    <property type="entry name" value="FAD_monoxygenase"/>
</dbReference>
<dbReference type="GO" id="GO:0016491">
    <property type="term" value="F:oxidoreductase activity"/>
    <property type="evidence" value="ECO:0007669"/>
    <property type="project" value="UniProtKB-KW"/>
</dbReference>
<organism evidence="6 7">
    <name type="scientific">Filobasidium floriforme</name>
    <dbReference type="NCBI Taxonomy" id="5210"/>
    <lineage>
        <taxon>Eukaryota</taxon>
        <taxon>Fungi</taxon>
        <taxon>Dikarya</taxon>
        <taxon>Basidiomycota</taxon>
        <taxon>Agaricomycotina</taxon>
        <taxon>Tremellomycetes</taxon>
        <taxon>Filobasidiales</taxon>
        <taxon>Filobasidiaceae</taxon>
        <taxon>Filobasidium</taxon>
    </lineage>
</organism>
<accession>A0A8K0NKR9</accession>
<dbReference type="InterPro" id="IPR036188">
    <property type="entry name" value="FAD/NAD-bd_sf"/>
</dbReference>
<dbReference type="Pfam" id="PF13450">
    <property type="entry name" value="NAD_binding_8"/>
    <property type="match status" value="1"/>
</dbReference>
<keyword evidence="3" id="KW-0560">Oxidoreductase</keyword>
<evidence type="ECO:0000256" key="1">
    <source>
        <dbReference type="ARBA" id="ARBA00022630"/>
    </source>
</evidence>
<dbReference type="Gene3D" id="3.30.9.30">
    <property type="match status" value="1"/>
</dbReference>
<dbReference type="Pfam" id="PF01494">
    <property type="entry name" value="FAD_binding_3"/>
    <property type="match status" value="1"/>
</dbReference>
<dbReference type="PROSITE" id="PS51257">
    <property type="entry name" value="PROKAR_LIPOPROTEIN"/>
    <property type="match status" value="1"/>
</dbReference>
<dbReference type="PANTHER" id="PTHR46720:SF3">
    <property type="entry name" value="FAD-BINDING DOMAIN-CONTAINING PROTEIN-RELATED"/>
    <property type="match status" value="1"/>
</dbReference>
<dbReference type="SUPFAM" id="SSF54373">
    <property type="entry name" value="FAD-linked reductases, C-terminal domain"/>
    <property type="match status" value="1"/>
</dbReference>
<dbReference type="EMBL" id="JABELV010000188">
    <property type="protein sequence ID" value="KAG7528368.1"/>
    <property type="molecule type" value="Genomic_DNA"/>
</dbReference>
<evidence type="ECO:0000259" key="5">
    <source>
        <dbReference type="Pfam" id="PF01494"/>
    </source>
</evidence>
<dbReference type="GO" id="GO:0044550">
    <property type="term" value="P:secondary metabolite biosynthetic process"/>
    <property type="evidence" value="ECO:0007669"/>
    <property type="project" value="TreeGrafter"/>
</dbReference>
<dbReference type="PRINTS" id="PR00420">
    <property type="entry name" value="RNGMNOXGNASE"/>
</dbReference>
<evidence type="ECO:0000256" key="3">
    <source>
        <dbReference type="ARBA" id="ARBA00023002"/>
    </source>
</evidence>